<keyword evidence="3" id="KW-0406">Ion transport</keyword>
<dbReference type="InterPro" id="IPR058533">
    <property type="entry name" value="Cation_efflux_TM"/>
</dbReference>
<dbReference type="Pfam" id="PF01545">
    <property type="entry name" value="Cation_efflux"/>
    <property type="match status" value="1"/>
</dbReference>
<keyword evidence="2 7" id="KW-0812">Transmembrane</keyword>
<evidence type="ECO:0000313" key="9">
    <source>
        <dbReference type="EMBL" id="QDO98164.1"/>
    </source>
</evidence>
<feature type="transmembrane region" description="Helical" evidence="7">
    <location>
        <begin position="36"/>
        <end position="54"/>
    </location>
</feature>
<keyword evidence="5 7" id="KW-0472">Membrane</keyword>
<keyword evidence="3" id="KW-0864">Zinc transport</keyword>
<feature type="compositionally biased region" description="Basic residues" evidence="6">
    <location>
        <begin position="11"/>
        <end position="22"/>
    </location>
</feature>
<evidence type="ECO:0000256" key="5">
    <source>
        <dbReference type="ARBA" id="ARBA00023136"/>
    </source>
</evidence>
<gene>
    <name evidence="9" type="ORF">FNB15_13185</name>
</gene>
<comment type="subcellular location">
    <subcellularLocation>
        <location evidence="1">Membrane</location>
        <topology evidence="1">Multi-pass membrane protein</topology>
    </subcellularLocation>
</comment>
<dbReference type="AlphaFoldDB" id="A0A516H315"/>
<dbReference type="SUPFAM" id="SSF161111">
    <property type="entry name" value="Cation efflux protein transmembrane domain-like"/>
    <property type="match status" value="1"/>
</dbReference>
<feature type="transmembrane region" description="Helical" evidence="7">
    <location>
        <begin position="99"/>
        <end position="119"/>
    </location>
</feature>
<dbReference type="PANTHER" id="PTHR11562">
    <property type="entry name" value="CATION EFFLUX PROTEIN/ ZINC TRANSPORTER"/>
    <property type="match status" value="1"/>
</dbReference>
<accession>A0A516H315</accession>
<dbReference type="GO" id="GO:0005886">
    <property type="term" value="C:plasma membrane"/>
    <property type="evidence" value="ECO:0007669"/>
    <property type="project" value="TreeGrafter"/>
</dbReference>
<evidence type="ECO:0000256" key="1">
    <source>
        <dbReference type="ARBA" id="ARBA00004141"/>
    </source>
</evidence>
<evidence type="ECO:0000256" key="2">
    <source>
        <dbReference type="ARBA" id="ARBA00022692"/>
    </source>
</evidence>
<name>A0A516H315_9PROT</name>
<feature type="transmembrane region" description="Helical" evidence="7">
    <location>
        <begin position="190"/>
        <end position="208"/>
    </location>
</feature>
<keyword evidence="3" id="KW-0813">Transport</keyword>
<dbReference type="RefSeq" id="WP_144069145.1">
    <property type="nucleotide sequence ID" value="NZ_CP041636.1"/>
</dbReference>
<protein>
    <submittedName>
        <fullName evidence="9">Cation transporter</fullName>
    </submittedName>
</protein>
<sequence length="226" mass="23455">MGASCCTPSHNHSHNHGHNHGGHNHDHDHSNAARPALWIALILNAGMFVVELGAGLTAGSTSLLADSADFLGDAANYGLALAVLSMALAWRARVALLKGVTMGIFGLWVAGMTINHAIAGTVPEPATMGVIGFAALVVNVLVTVILYRFRTGDSNMRAVWICSRNDALGNLAVMAAASGVFATGAAWPDLAVAAFMAILALWGSAQVIRHASSELRETRPATSVAE</sequence>
<dbReference type="EMBL" id="CP041636">
    <property type="protein sequence ID" value="QDO98164.1"/>
    <property type="molecule type" value="Genomic_DNA"/>
</dbReference>
<dbReference type="Gene3D" id="1.20.1510.10">
    <property type="entry name" value="Cation efflux protein transmembrane domain"/>
    <property type="match status" value="1"/>
</dbReference>
<organism evidence="9 10">
    <name type="scientific">Ferrovibrio terrae</name>
    <dbReference type="NCBI Taxonomy" id="2594003"/>
    <lineage>
        <taxon>Bacteria</taxon>
        <taxon>Pseudomonadati</taxon>
        <taxon>Pseudomonadota</taxon>
        <taxon>Alphaproteobacteria</taxon>
        <taxon>Rhodospirillales</taxon>
        <taxon>Rhodospirillaceae</taxon>
        <taxon>Ferrovibrio</taxon>
    </lineage>
</organism>
<feature type="transmembrane region" description="Helical" evidence="7">
    <location>
        <begin position="74"/>
        <end position="92"/>
    </location>
</feature>
<dbReference type="PANTHER" id="PTHR11562:SF17">
    <property type="entry name" value="RE54080P-RELATED"/>
    <property type="match status" value="1"/>
</dbReference>
<evidence type="ECO:0000256" key="4">
    <source>
        <dbReference type="ARBA" id="ARBA00022989"/>
    </source>
</evidence>
<proteinExistence type="predicted"/>
<evidence type="ECO:0000313" key="10">
    <source>
        <dbReference type="Proteomes" id="UP000317496"/>
    </source>
</evidence>
<evidence type="ECO:0000256" key="7">
    <source>
        <dbReference type="SAM" id="Phobius"/>
    </source>
</evidence>
<dbReference type="InterPro" id="IPR027469">
    <property type="entry name" value="Cation_efflux_TMD_sf"/>
</dbReference>
<evidence type="ECO:0000256" key="3">
    <source>
        <dbReference type="ARBA" id="ARBA00022906"/>
    </source>
</evidence>
<keyword evidence="10" id="KW-1185">Reference proteome</keyword>
<keyword evidence="4 7" id="KW-1133">Transmembrane helix</keyword>
<feature type="domain" description="Cation efflux protein transmembrane" evidence="8">
    <location>
        <begin position="37"/>
        <end position="215"/>
    </location>
</feature>
<dbReference type="InterPro" id="IPR050681">
    <property type="entry name" value="CDF/SLC30A"/>
</dbReference>
<dbReference type="KEGG" id="fer:FNB15_13185"/>
<feature type="transmembrane region" description="Helical" evidence="7">
    <location>
        <begin position="167"/>
        <end position="184"/>
    </location>
</feature>
<dbReference type="Proteomes" id="UP000317496">
    <property type="component" value="Chromosome"/>
</dbReference>
<feature type="region of interest" description="Disordered" evidence="6">
    <location>
        <begin position="1"/>
        <end position="28"/>
    </location>
</feature>
<keyword evidence="3" id="KW-0862">Zinc</keyword>
<evidence type="ECO:0000256" key="6">
    <source>
        <dbReference type="SAM" id="MobiDB-lite"/>
    </source>
</evidence>
<dbReference type="GO" id="GO:0005385">
    <property type="term" value="F:zinc ion transmembrane transporter activity"/>
    <property type="evidence" value="ECO:0007669"/>
    <property type="project" value="TreeGrafter"/>
</dbReference>
<evidence type="ECO:0000259" key="8">
    <source>
        <dbReference type="Pfam" id="PF01545"/>
    </source>
</evidence>
<reference evidence="9 10" key="1">
    <citation type="submission" date="2019-07" db="EMBL/GenBank/DDBJ databases">
        <title>Genome sequencing for Ferrovibrio sp. K5.</title>
        <authorList>
            <person name="Park S.-J."/>
        </authorList>
    </citation>
    <scope>NUCLEOTIDE SEQUENCE [LARGE SCALE GENOMIC DNA]</scope>
    <source>
        <strain evidence="9 10">K5</strain>
    </source>
</reference>
<feature type="transmembrane region" description="Helical" evidence="7">
    <location>
        <begin position="125"/>
        <end position="147"/>
    </location>
</feature>
<dbReference type="OrthoDB" id="9799649at2"/>